<evidence type="ECO:0000256" key="2">
    <source>
        <dbReference type="ARBA" id="ARBA00023125"/>
    </source>
</evidence>
<accession>A0A4Q7M4A4</accession>
<evidence type="ECO:0000256" key="1">
    <source>
        <dbReference type="ARBA" id="ARBA00023015"/>
    </source>
</evidence>
<dbReference type="PANTHER" id="PTHR43537:SF44">
    <property type="entry name" value="GNTR FAMILY REGULATORY PROTEIN"/>
    <property type="match status" value="1"/>
</dbReference>
<evidence type="ECO:0000259" key="4">
    <source>
        <dbReference type="PROSITE" id="PS50949"/>
    </source>
</evidence>
<dbReference type="SUPFAM" id="SSF46785">
    <property type="entry name" value="Winged helix' DNA-binding domain"/>
    <property type="match status" value="1"/>
</dbReference>
<dbReference type="InterPro" id="IPR011711">
    <property type="entry name" value="GntR_C"/>
</dbReference>
<sequence>MIPIDRYPGPVPEKALHGPVLDALGRRITGGDLPAGAVLTLEGIGAEFGVSRTVAREAMRMLESFGLVRSRRRVGIVVLAMDDWQVLSPRVIAWRLQGTGRVDQLRTLTELRHAVEPLAAAGAARHATAQVRAELLEIARRMRALGEAGEGDHEDFLTLDVRLHELLLRSSGNELFGALAGVVAAVLSGRTALGLMPASPDPSALDGHEAVARAVAAGDAAAAQDAMSGIVDEVQAALLVVDDALAAAPSHTTSTATSTA</sequence>
<keyword evidence="3" id="KW-0804">Transcription</keyword>
<comment type="caution">
    <text evidence="5">The sequence shown here is derived from an EMBL/GenBank/DDBJ whole genome shotgun (WGS) entry which is preliminary data.</text>
</comment>
<name>A0A4Q7M4A4_9MICO</name>
<dbReference type="Gene3D" id="1.20.120.530">
    <property type="entry name" value="GntR ligand-binding domain-like"/>
    <property type="match status" value="1"/>
</dbReference>
<evidence type="ECO:0000313" key="5">
    <source>
        <dbReference type="EMBL" id="RZS62776.1"/>
    </source>
</evidence>
<organism evidence="5 6">
    <name type="scientific">Xylanimonas ulmi</name>
    <dbReference type="NCBI Taxonomy" id="228973"/>
    <lineage>
        <taxon>Bacteria</taxon>
        <taxon>Bacillati</taxon>
        <taxon>Actinomycetota</taxon>
        <taxon>Actinomycetes</taxon>
        <taxon>Micrococcales</taxon>
        <taxon>Promicromonosporaceae</taxon>
        <taxon>Xylanimonas</taxon>
    </lineage>
</organism>
<evidence type="ECO:0000256" key="3">
    <source>
        <dbReference type="ARBA" id="ARBA00023163"/>
    </source>
</evidence>
<dbReference type="InterPro" id="IPR000524">
    <property type="entry name" value="Tscrpt_reg_HTH_GntR"/>
</dbReference>
<reference evidence="5 6" key="1">
    <citation type="submission" date="2019-02" db="EMBL/GenBank/DDBJ databases">
        <title>Sequencing the genomes of 1000 actinobacteria strains.</title>
        <authorList>
            <person name="Klenk H.-P."/>
        </authorList>
    </citation>
    <scope>NUCLEOTIDE SEQUENCE [LARGE SCALE GENOMIC DNA]</scope>
    <source>
        <strain evidence="5 6">DSM 16932</strain>
    </source>
</reference>
<evidence type="ECO:0000313" key="6">
    <source>
        <dbReference type="Proteomes" id="UP000293852"/>
    </source>
</evidence>
<dbReference type="Proteomes" id="UP000293852">
    <property type="component" value="Unassembled WGS sequence"/>
</dbReference>
<dbReference type="Pfam" id="PF00392">
    <property type="entry name" value="GntR"/>
    <property type="match status" value="1"/>
</dbReference>
<dbReference type="InterPro" id="IPR036390">
    <property type="entry name" value="WH_DNA-bd_sf"/>
</dbReference>
<dbReference type="InterPro" id="IPR036388">
    <property type="entry name" value="WH-like_DNA-bd_sf"/>
</dbReference>
<dbReference type="Pfam" id="PF07729">
    <property type="entry name" value="FCD"/>
    <property type="match status" value="1"/>
</dbReference>
<dbReference type="PROSITE" id="PS50949">
    <property type="entry name" value="HTH_GNTR"/>
    <property type="match status" value="1"/>
</dbReference>
<dbReference type="Gene3D" id="1.10.10.10">
    <property type="entry name" value="Winged helix-like DNA-binding domain superfamily/Winged helix DNA-binding domain"/>
    <property type="match status" value="1"/>
</dbReference>
<dbReference type="AlphaFoldDB" id="A0A4Q7M4A4"/>
<dbReference type="GO" id="GO:0003677">
    <property type="term" value="F:DNA binding"/>
    <property type="evidence" value="ECO:0007669"/>
    <property type="project" value="UniProtKB-KW"/>
</dbReference>
<keyword evidence="1" id="KW-0805">Transcription regulation</keyword>
<protein>
    <submittedName>
        <fullName evidence="5">GntR family transcriptional regulator</fullName>
    </submittedName>
</protein>
<dbReference type="GO" id="GO:0003700">
    <property type="term" value="F:DNA-binding transcription factor activity"/>
    <property type="evidence" value="ECO:0007669"/>
    <property type="project" value="InterPro"/>
</dbReference>
<proteinExistence type="predicted"/>
<gene>
    <name evidence="5" type="ORF">EV386_3124</name>
</gene>
<dbReference type="SUPFAM" id="SSF48008">
    <property type="entry name" value="GntR ligand-binding domain-like"/>
    <property type="match status" value="1"/>
</dbReference>
<dbReference type="SMART" id="SM00345">
    <property type="entry name" value="HTH_GNTR"/>
    <property type="match status" value="1"/>
</dbReference>
<dbReference type="PANTHER" id="PTHR43537">
    <property type="entry name" value="TRANSCRIPTIONAL REGULATOR, GNTR FAMILY"/>
    <property type="match status" value="1"/>
</dbReference>
<dbReference type="SMART" id="SM00895">
    <property type="entry name" value="FCD"/>
    <property type="match status" value="1"/>
</dbReference>
<feature type="domain" description="HTH gntR-type" evidence="4">
    <location>
        <begin position="14"/>
        <end position="81"/>
    </location>
</feature>
<keyword evidence="6" id="KW-1185">Reference proteome</keyword>
<dbReference type="EMBL" id="SGWX01000001">
    <property type="protein sequence ID" value="RZS62776.1"/>
    <property type="molecule type" value="Genomic_DNA"/>
</dbReference>
<keyword evidence="2" id="KW-0238">DNA-binding</keyword>
<dbReference type="InterPro" id="IPR008920">
    <property type="entry name" value="TF_FadR/GntR_C"/>
</dbReference>